<dbReference type="Proteomes" id="UP000192602">
    <property type="component" value="Unassembled WGS sequence"/>
</dbReference>
<dbReference type="RefSeq" id="WP_084276455.1">
    <property type="nucleotide sequence ID" value="NZ_AP026671.1"/>
</dbReference>
<gene>
    <name evidence="1" type="ORF">SAMN05660197_1914</name>
</gene>
<name>A0A1W1WUT0_9BACT</name>
<reference evidence="2" key="1">
    <citation type="submission" date="2017-04" db="EMBL/GenBank/DDBJ databases">
        <authorList>
            <person name="Varghese N."/>
            <person name="Submissions S."/>
        </authorList>
    </citation>
    <scope>NUCLEOTIDE SEQUENCE [LARGE SCALE GENOMIC DNA]</scope>
    <source>
        <strain evidence="2">DSM 16512</strain>
    </source>
</reference>
<accession>A0A1W1WUT0</accession>
<evidence type="ECO:0000313" key="1">
    <source>
        <dbReference type="EMBL" id="SMC10078.1"/>
    </source>
</evidence>
<dbReference type="AlphaFoldDB" id="A0A1W1WUT0"/>
<organism evidence="1 2">
    <name type="scientific">Nitratiruptor tergarcus DSM 16512</name>
    <dbReference type="NCBI Taxonomy" id="1069081"/>
    <lineage>
        <taxon>Bacteria</taxon>
        <taxon>Pseudomonadati</taxon>
        <taxon>Campylobacterota</taxon>
        <taxon>Epsilonproteobacteria</taxon>
        <taxon>Nautiliales</taxon>
        <taxon>Nitratiruptoraceae</taxon>
        <taxon>Nitratiruptor</taxon>
    </lineage>
</organism>
<dbReference type="Pfam" id="PF05565">
    <property type="entry name" value="Sipho_Gp157"/>
    <property type="match status" value="1"/>
</dbReference>
<dbReference type="EMBL" id="FWWZ01000001">
    <property type="protein sequence ID" value="SMC10078.1"/>
    <property type="molecule type" value="Genomic_DNA"/>
</dbReference>
<proteinExistence type="predicted"/>
<dbReference type="OrthoDB" id="5347874at2"/>
<evidence type="ECO:0000313" key="2">
    <source>
        <dbReference type="Proteomes" id="UP000192602"/>
    </source>
</evidence>
<sequence length="191" mass="22142">MKTTNYRLQTEIEHLTSPSKKEWFKNYLKEILESDKPYYVKCDYIALSFLELDNKIAYLSSEIKILTELKKKLQQAKTLGLEIAAEILQEYGIDKIEGTAISSFTITPPRKNIKTDIRIKDPQKVMELGYVKFDVDKKAIEKALQFPELFEELEPYVDVEYIEEDVPARLKINKKRNSVNSADTVEIINAA</sequence>
<protein>
    <submittedName>
        <fullName evidence="1">Uncharacterized protein</fullName>
    </submittedName>
</protein>
<dbReference type="InterPro" id="IPR008840">
    <property type="entry name" value="Sipho_Gp157"/>
</dbReference>
<keyword evidence="2" id="KW-1185">Reference proteome</keyword>